<protein>
    <recommendedName>
        <fullName evidence="2">Integrase zinc-binding domain-containing protein</fullName>
    </recommendedName>
</protein>
<feature type="region of interest" description="Disordered" evidence="1">
    <location>
        <begin position="347"/>
        <end position="370"/>
    </location>
</feature>
<accession>A0AAQ3NWH9</accession>
<proteinExistence type="predicted"/>
<keyword evidence="4" id="KW-1185">Reference proteome</keyword>
<dbReference type="InterPro" id="IPR041588">
    <property type="entry name" value="Integrase_H2C2"/>
</dbReference>
<feature type="domain" description="Integrase zinc-binding" evidence="2">
    <location>
        <begin position="84"/>
        <end position="133"/>
    </location>
</feature>
<name>A0AAQ3NWH9_VIGMU</name>
<dbReference type="SUPFAM" id="SSF53098">
    <property type="entry name" value="Ribonuclease H-like"/>
    <property type="match status" value="1"/>
</dbReference>
<dbReference type="Pfam" id="PF17921">
    <property type="entry name" value="Integrase_H2C2"/>
    <property type="match status" value="1"/>
</dbReference>
<dbReference type="InterPro" id="IPR012337">
    <property type="entry name" value="RNaseH-like_sf"/>
</dbReference>
<feature type="compositionally biased region" description="Polar residues" evidence="1">
    <location>
        <begin position="347"/>
        <end position="360"/>
    </location>
</feature>
<dbReference type="GO" id="GO:0003676">
    <property type="term" value="F:nucleic acid binding"/>
    <property type="evidence" value="ECO:0007669"/>
    <property type="project" value="InterPro"/>
</dbReference>
<dbReference type="EMBL" id="CP144698">
    <property type="protein sequence ID" value="WVZ17816.1"/>
    <property type="molecule type" value="Genomic_DNA"/>
</dbReference>
<evidence type="ECO:0000256" key="1">
    <source>
        <dbReference type="SAM" id="MobiDB-lite"/>
    </source>
</evidence>
<reference evidence="3 4" key="1">
    <citation type="journal article" date="2023" name="Life. Sci Alliance">
        <title>Evolutionary insights into 3D genome organization and epigenetic landscape of Vigna mungo.</title>
        <authorList>
            <person name="Junaid A."/>
            <person name="Singh B."/>
            <person name="Bhatia S."/>
        </authorList>
    </citation>
    <scope>NUCLEOTIDE SEQUENCE [LARGE SCALE GENOMIC DNA]</scope>
    <source>
        <strain evidence="3">Urdbean</strain>
    </source>
</reference>
<dbReference type="Gene3D" id="1.10.340.70">
    <property type="match status" value="1"/>
</dbReference>
<evidence type="ECO:0000313" key="3">
    <source>
        <dbReference type="EMBL" id="WVZ17816.1"/>
    </source>
</evidence>
<organism evidence="3 4">
    <name type="scientific">Vigna mungo</name>
    <name type="common">Black gram</name>
    <name type="synonym">Phaseolus mungo</name>
    <dbReference type="NCBI Taxonomy" id="3915"/>
    <lineage>
        <taxon>Eukaryota</taxon>
        <taxon>Viridiplantae</taxon>
        <taxon>Streptophyta</taxon>
        <taxon>Embryophyta</taxon>
        <taxon>Tracheophyta</taxon>
        <taxon>Spermatophyta</taxon>
        <taxon>Magnoliopsida</taxon>
        <taxon>eudicotyledons</taxon>
        <taxon>Gunneridae</taxon>
        <taxon>Pentapetalae</taxon>
        <taxon>rosids</taxon>
        <taxon>fabids</taxon>
        <taxon>Fabales</taxon>
        <taxon>Fabaceae</taxon>
        <taxon>Papilionoideae</taxon>
        <taxon>50 kb inversion clade</taxon>
        <taxon>NPAAA clade</taxon>
        <taxon>indigoferoid/millettioid clade</taxon>
        <taxon>Phaseoleae</taxon>
        <taxon>Vigna</taxon>
    </lineage>
</organism>
<dbReference type="InterPro" id="IPR036397">
    <property type="entry name" value="RNaseH_sf"/>
</dbReference>
<sequence length="564" mass="64536">MKLLPPKENDVESYDFVIQHKAGKENIPGKENILVDALSRSFCMAWSEPNCCWLQQLKNRVHGPYPNSEYSIKDGILFWECRIMQVLQEFHNSKIGGYEGVTKTANRIGTQFHWKNMQQDIRIYINEYIGCQQVWEDIAMDFITYLLPSNGYTTIMVIAVKMHGIQKSIVSDRDKVFSSSFWQHLFKSQGTILAMRSGYHSQSNGQTENLHKALEMYLRCYVYENPILPPKLVRYEHNHKDPISMQEALKTRDQIILQLKANLLKSQNYMKQQADKRRRDIQLEVKDLALVKLQPYRQQSYISKPKEATWEDIEEVKDSYPCSTLRTRLFFMRTIIVRKQSFYTGSASMPTSSVLPQPGSQCIKGQKGEFTPNSRRREDKLFLAIDVACNGGPTSTRPVRKAERQKFLQNRSRLSGDRDVYRHEVKRQSVQRTRSRAPMGTDTLRGIAVSDIIASSSSPFSFLRHCIIISDNINVFLLSFFSLAALHPSAVLFLSWGNAIPHSSFASCLLEKVASFRFLVAFQPKNGPGSSLRSYLLTSGVYIVPLDIGVRLIPTFTDIGPGTN</sequence>
<gene>
    <name evidence="3" type="ORF">V8G54_010798</name>
</gene>
<dbReference type="AlphaFoldDB" id="A0AAQ3NWH9"/>
<dbReference type="Proteomes" id="UP001374535">
    <property type="component" value="Chromosome 3"/>
</dbReference>
<evidence type="ECO:0000313" key="4">
    <source>
        <dbReference type="Proteomes" id="UP001374535"/>
    </source>
</evidence>
<dbReference type="PANTHER" id="PTHR47266">
    <property type="entry name" value="ENDONUCLEASE-RELATED"/>
    <property type="match status" value="1"/>
</dbReference>
<evidence type="ECO:0000259" key="2">
    <source>
        <dbReference type="Pfam" id="PF17921"/>
    </source>
</evidence>
<dbReference type="Gene3D" id="3.30.420.10">
    <property type="entry name" value="Ribonuclease H-like superfamily/Ribonuclease H"/>
    <property type="match status" value="1"/>
</dbReference>
<dbReference type="InterPro" id="IPR052160">
    <property type="entry name" value="Gypsy_RT_Integrase-like"/>
</dbReference>